<evidence type="ECO:0000313" key="2">
    <source>
        <dbReference type="Proteomes" id="UP000287865"/>
    </source>
</evidence>
<accession>A0ABY0BQ22</accession>
<sequence length="125" mass="14045">MSFMCKYIVITYLNVTRVLFMSQPIHTNENVQRAFEQLATAVQEAVKESRPPADTPITPIESVSELVEAYRKEHGLSKGDFTLMAGVTPHTMRRFENDPTSMRVDTLMSILQSFGMTLYAGPIDG</sequence>
<dbReference type="InterPro" id="IPR010982">
    <property type="entry name" value="Lambda_DNA-bd_dom_sf"/>
</dbReference>
<keyword evidence="2" id="KW-1185">Reference proteome</keyword>
<dbReference type="CDD" id="cd00093">
    <property type="entry name" value="HTH_XRE"/>
    <property type="match status" value="1"/>
</dbReference>
<name>A0ABY0BQ22_9GAMM</name>
<protein>
    <recommendedName>
        <fullName evidence="3">Helix-turn-helix protein</fullName>
    </recommendedName>
</protein>
<dbReference type="InterPro" id="IPR001387">
    <property type="entry name" value="Cro/C1-type_HTH"/>
</dbReference>
<gene>
    <name evidence="1" type="ORF">CWE07_10980</name>
</gene>
<organism evidence="1 2">
    <name type="scientific">Aliidiomarina maris</name>
    <dbReference type="NCBI Taxonomy" id="531312"/>
    <lineage>
        <taxon>Bacteria</taxon>
        <taxon>Pseudomonadati</taxon>
        <taxon>Pseudomonadota</taxon>
        <taxon>Gammaproteobacteria</taxon>
        <taxon>Alteromonadales</taxon>
        <taxon>Idiomarinaceae</taxon>
        <taxon>Aliidiomarina</taxon>
    </lineage>
</organism>
<dbReference type="Proteomes" id="UP000287865">
    <property type="component" value="Unassembled WGS sequence"/>
</dbReference>
<evidence type="ECO:0000313" key="1">
    <source>
        <dbReference type="EMBL" id="RUO22777.1"/>
    </source>
</evidence>
<reference evidence="1 2" key="1">
    <citation type="journal article" date="2018" name="Front. Microbiol.">
        <title>Genome-Based Analysis Reveals the Taxonomy and Diversity of the Family Idiomarinaceae.</title>
        <authorList>
            <person name="Liu Y."/>
            <person name="Lai Q."/>
            <person name="Shao Z."/>
        </authorList>
    </citation>
    <scope>NUCLEOTIDE SEQUENCE [LARGE SCALE GENOMIC DNA]</scope>
    <source>
        <strain evidence="1 2">CF12-14</strain>
    </source>
</reference>
<proteinExistence type="predicted"/>
<dbReference type="EMBL" id="PIPK01000010">
    <property type="protein sequence ID" value="RUO22777.1"/>
    <property type="molecule type" value="Genomic_DNA"/>
</dbReference>
<dbReference type="Gene3D" id="1.10.260.40">
    <property type="entry name" value="lambda repressor-like DNA-binding domains"/>
    <property type="match status" value="1"/>
</dbReference>
<comment type="caution">
    <text evidence="1">The sequence shown here is derived from an EMBL/GenBank/DDBJ whole genome shotgun (WGS) entry which is preliminary data.</text>
</comment>
<dbReference type="SUPFAM" id="SSF47413">
    <property type="entry name" value="lambda repressor-like DNA-binding domains"/>
    <property type="match status" value="1"/>
</dbReference>
<evidence type="ECO:0008006" key="3">
    <source>
        <dbReference type="Google" id="ProtNLM"/>
    </source>
</evidence>